<evidence type="ECO:0000313" key="3">
    <source>
        <dbReference type="Proteomes" id="UP000249725"/>
    </source>
</evidence>
<sequence>MSPDGFRCSPDLHQLTWRFSHDPRRLGPRSPRPFAPRRLADPPPFRSRLRPRPGARRHRDPGNPRRPQHSAVAPGLSRLCTR</sequence>
<feature type="compositionally biased region" description="Basic residues" evidence="1">
    <location>
        <begin position="47"/>
        <end position="59"/>
    </location>
</feature>
<evidence type="ECO:0000313" key="2">
    <source>
        <dbReference type="EMBL" id="RAK57329.1"/>
    </source>
</evidence>
<keyword evidence="3" id="KW-1185">Reference proteome</keyword>
<proteinExistence type="predicted"/>
<evidence type="ECO:0000256" key="1">
    <source>
        <dbReference type="SAM" id="MobiDB-lite"/>
    </source>
</evidence>
<organism evidence="2 3">
    <name type="scientific">Phenylobacterium deserti</name>
    <dbReference type="NCBI Taxonomy" id="1914756"/>
    <lineage>
        <taxon>Bacteria</taxon>
        <taxon>Pseudomonadati</taxon>
        <taxon>Pseudomonadota</taxon>
        <taxon>Alphaproteobacteria</taxon>
        <taxon>Caulobacterales</taxon>
        <taxon>Caulobacteraceae</taxon>
        <taxon>Phenylobacterium</taxon>
    </lineage>
</organism>
<accession>A0A328AS00</accession>
<reference evidence="3" key="1">
    <citation type="submission" date="2018-05" db="EMBL/GenBank/DDBJ databases">
        <authorList>
            <person name="Li X."/>
        </authorList>
    </citation>
    <scope>NUCLEOTIDE SEQUENCE [LARGE SCALE GENOMIC DNA]</scope>
    <source>
        <strain evidence="3">YIM 73061</strain>
    </source>
</reference>
<name>A0A328AS00_9CAUL</name>
<protein>
    <submittedName>
        <fullName evidence="2">Uncharacterized protein</fullName>
    </submittedName>
</protein>
<comment type="caution">
    <text evidence="2">The sequence shown here is derived from an EMBL/GenBank/DDBJ whole genome shotgun (WGS) entry which is preliminary data.</text>
</comment>
<dbReference type="AlphaFoldDB" id="A0A328AS00"/>
<dbReference type="EMBL" id="QFYR01000001">
    <property type="protein sequence ID" value="RAK57329.1"/>
    <property type="molecule type" value="Genomic_DNA"/>
</dbReference>
<dbReference type="Proteomes" id="UP000249725">
    <property type="component" value="Unassembled WGS sequence"/>
</dbReference>
<gene>
    <name evidence="2" type="ORF">DJ018_05130</name>
</gene>
<feature type="region of interest" description="Disordered" evidence="1">
    <location>
        <begin position="18"/>
        <end position="82"/>
    </location>
</feature>